<keyword evidence="2" id="KW-0808">Transferase</keyword>
<dbReference type="EMBL" id="JACHGH010000006">
    <property type="protein sequence ID" value="MBB6453837.1"/>
    <property type="molecule type" value="Genomic_DNA"/>
</dbReference>
<evidence type="ECO:0000313" key="2">
    <source>
        <dbReference type="EMBL" id="MBB6453837.1"/>
    </source>
</evidence>
<dbReference type="AlphaFoldDB" id="A0A841Q660"/>
<reference evidence="2 3" key="1">
    <citation type="submission" date="2020-08" db="EMBL/GenBank/DDBJ databases">
        <title>Genomic Encyclopedia of Type Strains, Phase IV (KMG-IV): sequencing the most valuable type-strain genomes for metagenomic binning, comparative biology and taxonomic classification.</title>
        <authorList>
            <person name="Goeker M."/>
        </authorList>
    </citation>
    <scope>NUCLEOTIDE SEQUENCE [LARGE SCALE GENOMIC DNA]</scope>
    <source>
        <strain evidence="2 3">DSM 19612</strain>
    </source>
</reference>
<dbReference type="GO" id="GO:0016747">
    <property type="term" value="F:acyltransferase activity, transferring groups other than amino-acyl groups"/>
    <property type="evidence" value="ECO:0007669"/>
    <property type="project" value="InterPro"/>
</dbReference>
<dbReference type="CDD" id="cd04301">
    <property type="entry name" value="NAT_SF"/>
    <property type="match status" value="1"/>
</dbReference>
<gene>
    <name evidence="2" type="ORF">HNQ94_002288</name>
</gene>
<dbReference type="RefSeq" id="WP_174496618.1">
    <property type="nucleotide sequence ID" value="NZ_CADDWK010000008.1"/>
</dbReference>
<dbReference type="InterPro" id="IPR016181">
    <property type="entry name" value="Acyl_CoA_acyltransferase"/>
</dbReference>
<protein>
    <submittedName>
        <fullName evidence="2">Putative acetyltransferase</fullName>
    </submittedName>
</protein>
<sequence length="158" mass="18545">MNIIIEKAKQTQEGVIQNLFQFYVYEFTAYRDEIRVEEDGKYQPYDLTAYWEKENYHPYIIKVEEEIAGFALVTTESESNASHSIAEFFILKKFNRKGIGSHAARSIFRKFQGPWEVTQIATNKRAQQFWRKVIGDLTEGDYVEKVDEKGRVIQGFVL</sequence>
<dbReference type="PROSITE" id="PS51186">
    <property type="entry name" value="GNAT"/>
    <property type="match status" value="1"/>
</dbReference>
<dbReference type="Pfam" id="PF00583">
    <property type="entry name" value="Acetyltransf_1"/>
    <property type="match status" value="1"/>
</dbReference>
<evidence type="ECO:0000259" key="1">
    <source>
        <dbReference type="PROSITE" id="PS51186"/>
    </source>
</evidence>
<dbReference type="Gene3D" id="3.40.630.30">
    <property type="match status" value="1"/>
</dbReference>
<dbReference type="InterPro" id="IPR000182">
    <property type="entry name" value="GNAT_dom"/>
</dbReference>
<organism evidence="2 3">
    <name type="scientific">Salirhabdus euzebyi</name>
    <dbReference type="NCBI Taxonomy" id="394506"/>
    <lineage>
        <taxon>Bacteria</taxon>
        <taxon>Bacillati</taxon>
        <taxon>Bacillota</taxon>
        <taxon>Bacilli</taxon>
        <taxon>Bacillales</taxon>
        <taxon>Bacillaceae</taxon>
        <taxon>Salirhabdus</taxon>
    </lineage>
</organism>
<dbReference type="SUPFAM" id="SSF55729">
    <property type="entry name" value="Acyl-CoA N-acyltransferases (Nat)"/>
    <property type="match status" value="1"/>
</dbReference>
<feature type="domain" description="N-acetyltransferase" evidence="1">
    <location>
        <begin position="14"/>
        <end position="158"/>
    </location>
</feature>
<comment type="caution">
    <text evidence="2">The sequence shown here is derived from an EMBL/GenBank/DDBJ whole genome shotgun (WGS) entry which is preliminary data.</text>
</comment>
<proteinExistence type="predicted"/>
<name>A0A841Q660_9BACI</name>
<evidence type="ECO:0000313" key="3">
    <source>
        <dbReference type="Proteomes" id="UP000581688"/>
    </source>
</evidence>
<accession>A0A841Q660</accession>
<dbReference type="Proteomes" id="UP000581688">
    <property type="component" value="Unassembled WGS sequence"/>
</dbReference>
<keyword evidence="3" id="KW-1185">Reference proteome</keyword>